<accession>A0A4U1J488</accession>
<proteinExistence type="predicted"/>
<dbReference type="AlphaFoldDB" id="A0A4U1J488"/>
<sequence>MIRVDRTEEPPTFDADVRKPGNAWLQENPDAKARQIRDRWSPYRGHLAEGFRHLCGYSAMLIRPGTVDHYRSRDTHPTLAYEWDNYRYAAAEMNQRKGTCDDRILDPFEIEDGWFEILLPSLELVPVEDRIPAAQQERARFTLKRLGLRDHPNVIGSRTAWYERFTAGALTLEGLFDVAPLIARAVEKRFAYINPAHFEDEQTPLRRFLDSEITLKGLRSLAPRLADAIDAALRRPDERTRRR</sequence>
<protein>
    <submittedName>
        <fullName evidence="1">Uncharacterized protein</fullName>
    </submittedName>
</protein>
<reference evidence="1 2" key="1">
    <citation type="submission" date="2019-04" db="EMBL/GenBank/DDBJ databases">
        <authorList>
            <person name="Li Y."/>
            <person name="Wang J."/>
        </authorList>
    </citation>
    <scope>NUCLEOTIDE SEQUENCE [LARGE SCALE GENOMIC DNA]</scope>
    <source>
        <strain evidence="1 2">DSM 14668</strain>
    </source>
</reference>
<dbReference type="OrthoDB" id="9797348at2"/>
<gene>
    <name evidence="1" type="ORF">E8A74_29335</name>
</gene>
<name>A0A4U1J488_9BACT</name>
<comment type="caution">
    <text evidence="1">The sequence shown here is derived from an EMBL/GenBank/DDBJ whole genome shotgun (WGS) entry which is preliminary data.</text>
</comment>
<dbReference type="RefSeq" id="WP_136932409.1">
    <property type="nucleotide sequence ID" value="NZ_SSMQ01000036.1"/>
</dbReference>
<keyword evidence="2" id="KW-1185">Reference proteome</keyword>
<dbReference type="Proteomes" id="UP000309215">
    <property type="component" value="Unassembled WGS sequence"/>
</dbReference>
<organism evidence="1 2">
    <name type="scientific">Polyangium fumosum</name>
    <dbReference type="NCBI Taxonomy" id="889272"/>
    <lineage>
        <taxon>Bacteria</taxon>
        <taxon>Pseudomonadati</taxon>
        <taxon>Myxococcota</taxon>
        <taxon>Polyangia</taxon>
        <taxon>Polyangiales</taxon>
        <taxon>Polyangiaceae</taxon>
        <taxon>Polyangium</taxon>
    </lineage>
</organism>
<dbReference type="EMBL" id="SSMQ01000036">
    <property type="protein sequence ID" value="TKD01972.1"/>
    <property type="molecule type" value="Genomic_DNA"/>
</dbReference>
<evidence type="ECO:0000313" key="2">
    <source>
        <dbReference type="Proteomes" id="UP000309215"/>
    </source>
</evidence>
<evidence type="ECO:0000313" key="1">
    <source>
        <dbReference type="EMBL" id="TKD01972.1"/>
    </source>
</evidence>